<reference evidence="1 2" key="1">
    <citation type="submission" date="2020-08" db="EMBL/GenBank/DDBJ databases">
        <title>Functional genomics of gut bacteria from endangered species of beetles.</title>
        <authorList>
            <person name="Carlos-Shanley C."/>
        </authorList>
    </citation>
    <scope>NUCLEOTIDE SEQUENCE [LARGE SCALE GENOMIC DNA]</scope>
    <source>
        <strain evidence="1 2">S00070</strain>
    </source>
</reference>
<dbReference type="EMBL" id="JACHKT010000059">
    <property type="protein sequence ID" value="MBB6005718.1"/>
    <property type="molecule type" value="Genomic_DNA"/>
</dbReference>
<gene>
    <name evidence="1" type="ORF">HNP25_004397</name>
</gene>
<name>A0A841EYL6_9BACT</name>
<dbReference type="Proteomes" id="UP000524404">
    <property type="component" value="Unassembled WGS sequence"/>
</dbReference>
<evidence type="ECO:0000313" key="2">
    <source>
        <dbReference type="Proteomes" id="UP000524404"/>
    </source>
</evidence>
<evidence type="ECO:0000313" key="1">
    <source>
        <dbReference type="EMBL" id="MBB6005718.1"/>
    </source>
</evidence>
<keyword evidence="2" id="KW-1185">Reference proteome</keyword>
<comment type="caution">
    <text evidence="1">The sequence shown here is derived from an EMBL/GenBank/DDBJ whole genome shotgun (WGS) entry which is preliminary data.</text>
</comment>
<dbReference type="AlphaFoldDB" id="A0A841EYL6"/>
<proteinExistence type="predicted"/>
<organism evidence="1 2">
    <name type="scientific">Arcicella rosea</name>
    <dbReference type="NCBI Taxonomy" id="502909"/>
    <lineage>
        <taxon>Bacteria</taxon>
        <taxon>Pseudomonadati</taxon>
        <taxon>Bacteroidota</taxon>
        <taxon>Cytophagia</taxon>
        <taxon>Cytophagales</taxon>
        <taxon>Flectobacillaceae</taxon>
        <taxon>Arcicella</taxon>
    </lineage>
</organism>
<accession>A0A841EYL6</accession>
<protein>
    <submittedName>
        <fullName evidence="1">Uncharacterized protein</fullName>
    </submittedName>
</protein>
<sequence>MFLIKSHISCNITIFLHIVKMNAFMSDILAKSVLQWKVNNLLREDLRASNDDLILKKWLK</sequence>